<protein>
    <submittedName>
        <fullName evidence="5">Glycosyltransferase</fullName>
        <ecNumber evidence="5">2.4.-.-</ecNumber>
    </submittedName>
</protein>
<dbReference type="Proteomes" id="UP000676325">
    <property type="component" value="Unassembled WGS sequence"/>
</dbReference>
<dbReference type="InterPro" id="IPR028098">
    <property type="entry name" value="Glyco_trans_4-like_N"/>
</dbReference>
<gene>
    <name evidence="5" type="ORF">KDK95_18155</name>
</gene>
<dbReference type="EMBL" id="JAGSOH010000052">
    <property type="protein sequence ID" value="MBR7828243.1"/>
    <property type="molecule type" value="Genomic_DNA"/>
</dbReference>
<dbReference type="Pfam" id="PF13692">
    <property type="entry name" value="Glyco_trans_1_4"/>
    <property type="match status" value="1"/>
</dbReference>
<evidence type="ECO:0000256" key="2">
    <source>
        <dbReference type="ARBA" id="ARBA00022679"/>
    </source>
</evidence>
<dbReference type="PANTHER" id="PTHR12526:SF600">
    <property type="entry name" value="GLYCOSYL TRANSFERASE GROUP 1"/>
    <property type="match status" value="1"/>
</dbReference>
<dbReference type="EC" id="2.4.-.-" evidence="5"/>
<dbReference type="GO" id="GO:0016757">
    <property type="term" value="F:glycosyltransferase activity"/>
    <property type="evidence" value="ECO:0007669"/>
    <property type="project" value="UniProtKB-KW"/>
</dbReference>
<comment type="caution">
    <text evidence="5">The sequence shown here is derived from an EMBL/GenBank/DDBJ whole genome shotgun (WGS) entry which is preliminary data.</text>
</comment>
<feature type="region of interest" description="Disordered" evidence="3">
    <location>
        <begin position="52"/>
        <end position="83"/>
    </location>
</feature>
<proteinExistence type="predicted"/>
<dbReference type="PANTHER" id="PTHR12526">
    <property type="entry name" value="GLYCOSYLTRANSFERASE"/>
    <property type="match status" value="1"/>
</dbReference>
<evidence type="ECO:0000313" key="5">
    <source>
        <dbReference type="EMBL" id="MBR7828243.1"/>
    </source>
</evidence>
<dbReference type="SUPFAM" id="SSF53756">
    <property type="entry name" value="UDP-Glycosyltransferase/glycogen phosphorylase"/>
    <property type="match status" value="1"/>
</dbReference>
<dbReference type="RefSeq" id="WP_212519381.1">
    <property type="nucleotide sequence ID" value="NZ_JAGSOH010000052.1"/>
</dbReference>
<accession>A0A941ED31</accession>
<dbReference type="Pfam" id="PF13579">
    <property type="entry name" value="Glyco_trans_4_4"/>
    <property type="match status" value="1"/>
</dbReference>
<dbReference type="AlphaFoldDB" id="A0A941ED31"/>
<keyword evidence="2 5" id="KW-0808">Transferase</keyword>
<keyword evidence="1 5" id="KW-0328">Glycosyltransferase</keyword>
<evidence type="ECO:0000313" key="6">
    <source>
        <dbReference type="Proteomes" id="UP000676325"/>
    </source>
</evidence>
<evidence type="ECO:0000256" key="1">
    <source>
        <dbReference type="ARBA" id="ARBA00022676"/>
    </source>
</evidence>
<evidence type="ECO:0000259" key="4">
    <source>
        <dbReference type="Pfam" id="PF13579"/>
    </source>
</evidence>
<feature type="domain" description="Glycosyltransferase subfamily 4-like N-terminal" evidence="4">
    <location>
        <begin position="16"/>
        <end position="210"/>
    </location>
</feature>
<organism evidence="5 6">
    <name type="scientific">Actinospica acidithermotolerans</name>
    <dbReference type="NCBI Taxonomy" id="2828514"/>
    <lineage>
        <taxon>Bacteria</taxon>
        <taxon>Bacillati</taxon>
        <taxon>Actinomycetota</taxon>
        <taxon>Actinomycetes</taxon>
        <taxon>Catenulisporales</taxon>
        <taxon>Actinospicaceae</taxon>
        <taxon>Actinospica</taxon>
    </lineage>
</organism>
<keyword evidence="6" id="KW-1185">Reference proteome</keyword>
<name>A0A941ED31_9ACTN</name>
<dbReference type="Gene3D" id="3.40.50.2000">
    <property type="entry name" value="Glycogen Phosphorylase B"/>
    <property type="match status" value="2"/>
</dbReference>
<sequence length="401" mass="43103">MNVLMLVQSNVAHDARVLREARSLADEGHTIHIVGKDVPQTWQPPAGITVESVSGGTGLKAKPGGGASTGGGGDAGSGSAARSGVVGQARSAARWALLPQHRQSVWRTWCERAREAIGDRKYDVVHAHDFNVLVLAAELAEKSGAQLVYDSHEWWSGRERHGRPTPLERARELKIEREIVAKADAVLTVSAGIAERLGKWRSTPVAVVRNSFPIAEGTAAGTLAERPAGVVYAGRIGAARDIETLLVATAALHLETLLMGNADREFLPHLRMTDATVRVEPARPVDEVDEVLRRVGISVVTLTDTCENHRLALPNKVFHAVRAGVPVVAADLPELRRLVTGYGIGALYRPGDAASMQRALEQVTADYAALCANVAKAREELNWDQDSKELVRVYQALAGAR</sequence>
<evidence type="ECO:0000256" key="3">
    <source>
        <dbReference type="SAM" id="MobiDB-lite"/>
    </source>
</evidence>
<feature type="compositionally biased region" description="Gly residues" evidence="3">
    <location>
        <begin position="55"/>
        <end position="76"/>
    </location>
</feature>
<reference evidence="5" key="1">
    <citation type="submission" date="2021-04" db="EMBL/GenBank/DDBJ databases">
        <title>Genome based classification of Actinospica acidithermotolerans sp. nov., an actinobacterium isolated from an Indonesian hot spring.</title>
        <authorList>
            <person name="Kusuma A.B."/>
            <person name="Putra K.E."/>
            <person name="Nafisah S."/>
            <person name="Loh J."/>
            <person name="Nouioui I."/>
            <person name="Goodfellow M."/>
        </authorList>
    </citation>
    <scope>NUCLEOTIDE SEQUENCE</scope>
    <source>
        <strain evidence="5">MGRD01-02</strain>
    </source>
</reference>